<accession>A0A0D0B571</accession>
<name>A0A0D0B571_9AGAR</name>
<proteinExistence type="predicted"/>
<dbReference type="EMBL" id="KN834785">
    <property type="protein sequence ID" value="KIK58480.1"/>
    <property type="molecule type" value="Genomic_DNA"/>
</dbReference>
<dbReference type="OrthoDB" id="3200967at2759"/>
<organism evidence="1 2">
    <name type="scientific">Collybiopsis luxurians FD-317 M1</name>
    <dbReference type="NCBI Taxonomy" id="944289"/>
    <lineage>
        <taxon>Eukaryota</taxon>
        <taxon>Fungi</taxon>
        <taxon>Dikarya</taxon>
        <taxon>Basidiomycota</taxon>
        <taxon>Agaricomycotina</taxon>
        <taxon>Agaricomycetes</taxon>
        <taxon>Agaricomycetidae</taxon>
        <taxon>Agaricales</taxon>
        <taxon>Marasmiineae</taxon>
        <taxon>Omphalotaceae</taxon>
        <taxon>Collybiopsis</taxon>
        <taxon>Collybiopsis luxurians</taxon>
    </lineage>
</organism>
<reference evidence="1 2" key="1">
    <citation type="submission" date="2014-04" db="EMBL/GenBank/DDBJ databases">
        <title>Evolutionary Origins and Diversification of the Mycorrhizal Mutualists.</title>
        <authorList>
            <consortium name="DOE Joint Genome Institute"/>
            <consortium name="Mycorrhizal Genomics Consortium"/>
            <person name="Kohler A."/>
            <person name="Kuo A."/>
            <person name="Nagy L.G."/>
            <person name="Floudas D."/>
            <person name="Copeland A."/>
            <person name="Barry K.W."/>
            <person name="Cichocki N."/>
            <person name="Veneault-Fourrey C."/>
            <person name="LaButti K."/>
            <person name="Lindquist E.A."/>
            <person name="Lipzen A."/>
            <person name="Lundell T."/>
            <person name="Morin E."/>
            <person name="Murat C."/>
            <person name="Riley R."/>
            <person name="Ohm R."/>
            <person name="Sun H."/>
            <person name="Tunlid A."/>
            <person name="Henrissat B."/>
            <person name="Grigoriev I.V."/>
            <person name="Hibbett D.S."/>
            <person name="Martin F."/>
        </authorList>
    </citation>
    <scope>NUCLEOTIDE SEQUENCE [LARGE SCALE GENOMIC DNA]</scope>
    <source>
        <strain evidence="1 2">FD-317 M1</strain>
    </source>
</reference>
<dbReference type="AlphaFoldDB" id="A0A0D0B571"/>
<dbReference type="HOGENOM" id="CLU_004552_7_1_1"/>
<keyword evidence="2" id="KW-1185">Reference proteome</keyword>
<evidence type="ECO:0000313" key="1">
    <source>
        <dbReference type="EMBL" id="KIK58480.1"/>
    </source>
</evidence>
<dbReference type="Proteomes" id="UP000053593">
    <property type="component" value="Unassembled WGS sequence"/>
</dbReference>
<sequence>EEIELWTTPCTPAALQLICSGLFPCPPVYPTLAVDVQVLDLEQCLFLQIAPNYTVWCATVTDFLGSQGYCLLEDDSQRQRFSNALQ</sequence>
<gene>
    <name evidence="1" type="ORF">GYMLUDRAFT_170991</name>
</gene>
<feature type="non-terminal residue" evidence="1">
    <location>
        <position position="1"/>
    </location>
</feature>
<protein>
    <submittedName>
        <fullName evidence="1">Uncharacterized protein</fullName>
    </submittedName>
</protein>
<evidence type="ECO:0000313" key="2">
    <source>
        <dbReference type="Proteomes" id="UP000053593"/>
    </source>
</evidence>